<dbReference type="EMBL" id="JNBR01000594">
    <property type="protein sequence ID" value="OQR90645.1"/>
    <property type="molecule type" value="Genomic_DNA"/>
</dbReference>
<reference evidence="8 9" key="1">
    <citation type="journal article" date="2014" name="Genome Biol. Evol.">
        <title>The secreted proteins of Achlya hypogyna and Thraustotheca clavata identify the ancestral oomycete secretome and reveal gene acquisitions by horizontal gene transfer.</title>
        <authorList>
            <person name="Misner I."/>
            <person name="Blouin N."/>
            <person name="Leonard G."/>
            <person name="Richards T.A."/>
            <person name="Lane C.E."/>
        </authorList>
    </citation>
    <scope>NUCLEOTIDE SEQUENCE [LARGE SCALE GENOMIC DNA]</scope>
    <source>
        <strain evidence="8 9">ATCC 48635</strain>
    </source>
</reference>
<comment type="subcellular location">
    <subcellularLocation>
        <location evidence="2">Chromosome</location>
    </subcellularLocation>
    <subcellularLocation>
        <location evidence="1">Nucleus</location>
    </subcellularLocation>
</comment>
<sequence>MVKPRVLKRTPKGPKKTNATTEASPAVISPSLSMAKALPTTPEQITRLQSTNVIKNMIRVSVSEICYLRNLFPEDVFRKRVYADMHINCLAPNKDVAGTSMQDALTLTLWMEEGAFEALEKEYLEQLAFCIYGVGSDSKPTKLLESYSFKIRSTPDAVTLSTNFLGGELVSSKPDKVKEQAIQLIRSLVSITNSLDALPGNRFITMKLTYNSGSPNPRSSED</sequence>
<feature type="compositionally biased region" description="Basic residues" evidence="6">
    <location>
        <begin position="1"/>
        <end position="15"/>
    </location>
</feature>
<evidence type="ECO:0000259" key="7">
    <source>
        <dbReference type="PROSITE" id="PS50815"/>
    </source>
</evidence>
<evidence type="ECO:0000313" key="9">
    <source>
        <dbReference type="Proteomes" id="UP000243579"/>
    </source>
</evidence>
<dbReference type="GO" id="GO:0051321">
    <property type="term" value="P:meiotic cell cycle"/>
    <property type="evidence" value="ECO:0007669"/>
    <property type="project" value="UniProtKB-KW"/>
</dbReference>
<evidence type="ECO:0000256" key="3">
    <source>
        <dbReference type="ARBA" id="ARBA00022454"/>
    </source>
</evidence>
<dbReference type="Proteomes" id="UP000243579">
    <property type="component" value="Unassembled WGS sequence"/>
</dbReference>
<organism evidence="8 9">
    <name type="scientific">Achlya hypogyna</name>
    <name type="common">Oomycete</name>
    <name type="synonym">Protoachlya hypogyna</name>
    <dbReference type="NCBI Taxonomy" id="1202772"/>
    <lineage>
        <taxon>Eukaryota</taxon>
        <taxon>Sar</taxon>
        <taxon>Stramenopiles</taxon>
        <taxon>Oomycota</taxon>
        <taxon>Saprolegniomycetes</taxon>
        <taxon>Saprolegniales</taxon>
        <taxon>Achlyaceae</taxon>
        <taxon>Achlya</taxon>
    </lineage>
</organism>
<dbReference type="AlphaFoldDB" id="A0A1V9YY45"/>
<keyword evidence="9" id="KW-1185">Reference proteome</keyword>
<protein>
    <submittedName>
        <fullName evidence="8">Conserved protein with N-terminal HORMA domain</fullName>
    </submittedName>
</protein>
<dbReference type="InterPro" id="IPR003511">
    <property type="entry name" value="HORMA_dom"/>
</dbReference>
<dbReference type="OrthoDB" id="1928087at2759"/>
<dbReference type="GO" id="GO:0005634">
    <property type="term" value="C:nucleus"/>
    <property type="evidence" value="ECO:0007669"/>
    <property type="project" value="UniProtKB-SubCell"/>
</dbReference>
<dbReference type="PROSITE" id="PS50815">
    <property type="entry name" value="HORMA"/>
    <property type="match status" value="1"/>
</dbReference>
<evidence type="ECO:0000313" key="8">
    <source>
        <dbReference type="EMBL" id="OQR90645.1"/>
    </source>
</evidence>
<evidence type="ECO:0000256" key="1">
    <source>
        <dbReference type="ARBA" id="ARBA00004123"/>
    </source>
</evidence>
<name>A0A1V9YY45_ACHHY</name>
<evidence type="ECO:0000256" key="4">
    <source>
        <dbReference type="ARBA" id="ARBA00023242"/>
    </source>
</evidence>
<proteinExistence type="predicted"/>
<dbReference type="STRING" id="1202772.A0A1V9YY45"/>
<gene>
    <name evidence="8" type="ORF">ACHHYP_05345</name>
</gene>
<dbReference type="Gene3D" id="3.30.900.10">
    <property type="entry name" value="HORMA domain"/>
    <property type="match status" value="1"/>
</dbReference>
<feature type="domain" description="HORMA" evidence="7">
    <location>
        <begin position="48"/>
        <end position="222"/>
    </location>
</feature>
<keyword evidence="5" id="KW-0469">Meiosis</keyword>
<evidence type="ECO:0000256" key="2">
    <source>
        <dbReference type="ARBA" id="ARBA00004286"/>
    </source>
</evidence>
<dbReference type="InterPro" id="IPR036570">
    <property type="entry name" value="HORMA_dom_sf"/>
</dbReference>
<keyword evidence="4" id="KW-0539">Nucleus</keyword>
<keyword evidence="3" id="KW-0158">Chromosome</keyword>
<comment type="caution">
    <text evidence="8">The sequence shown here is derived from an EMBL/GenBank/DDBJ whole genome shotgun (WGS) entry which is preliminary data.</text>
</comment>
<dbReference type="PANTHER" id="PTHR48225:SF7">
    <property type="entry name" value="MEIOSIS-SPECIFIC PROTEIN HOP1"/>
    <property type="match status" value="1"/>
</dbReference>
<dbReference type="InterPro" id="IPR051294">
    <property type="entry name" value="HORMA_MeioticProgression"/>
</dbReference>
<feature type="region of interest" description="Disordered" evidence="6">
    <location>
        <begin position="1"/>
        <end position="25"/>
    </location>
</feature>
<dbReference type="GO" id="GO:0005694">
    <property type="term" value="C:chromosome"/>
    <property type="evidence" value="ECO:0007669"/>
    <property type="project" value="UniProtKB-SubCell"/>
</dbReference>
<dbReference type="Pfam" id="PF02301">
    <property type="entry name" value="HORMA"/>
    <property type="match status" value="1"/>
</dbReference>
<evidence type="ECO:0000256" key="6">
    <source>
        <dbReference type="SAM" id="MobiDB-lite"/>
    </source>
</evidence>
<dbReference type="SUPFAM" id="SSF56019">
    <property type="entry name" value="The spindle assembly checkpoint protein mad2"/>
    <property type="match status" value="1"/>
</dbReference>
<accession>A0A1V9YY45</accession>
<dbReference type="PANTHER" id="PTHR48225">
    <property type="entry name" value="HORMA DOMAIN-CONTAINING PROTEIN 1"/>
    <property type="match status" value="1"/>
</dbReference>
<evidence type="ECO:0000256" key="5">
    <source>
        <dbReference type="ARBA" id="ARBA00023254"/>
    </source>
</evidence>